<feature type="compositionally biased region" description="Low complexity" evidence="2">
    <location>
        <begin position="57"/>
        <end position="89"/>
    </location>
</feature>
<dbReference type="GO" id="GO:0031145">
    <property type="term" value="P:anaphase-promoting complex-dependent catabolic process"/>
    <property type="evidence" value="ECO:0007669"/>
    <property type="project" value="InterPro"/>
</dbReference>
<evidence type="ECO:0000313" key="3">
    <source>
        <dbReference type="EMBL" id="OAP63213.1"/>
    </source>
</evidence>
<evidence type="ECO:0000256" key="1">
    <source>
        <dbReference type="ARBA" id="ARBA00022786"/>
    </source>
</evidence>
<sequence length="127" mass="13119">MLRRKPTALTITNEDIAAFDEAYLRRLAYAKYLKTGEDPEGLFGGGKSNHHHGGGSNNHNGAMTRATTTGGVGVGFDAAGGTQAQAQAAVVDPNDELKPLPGDKARIVRSREERIMGGGGATGGGGR</sequence>
<comment type="caution">
    <text evidence="3">The sequence shown here is derived from an EMBL/GenBank/DDBJ whole genome shotgun (WGS) entry which is preliminary data.</text>
</comment>
<dbReference type="Pfam" id="PF10471">
    <property type="entry name" value="ANAPC_CDC26"/>
    <property type="match status" value="1"/>
</dbReference>
<keyword evidence="4" id="KW-1185">Reference proteome</keyword>
<dbReference type="Proteomes" id="UP000078343">
    <property type="component" value="Unassembled WGS sequence"/>
</dbReference>
<accession>A0A178ZVD9</accession>
<dbReference type="AlphaFoldDB" id="A0A178ZVD9"/>
<dbReference type="InterPro" id="IPR018860">
    <property type="entry name" value="APC_suCDC26"/>
</dbReference>
<proteinExistence type="predicted"/>
<organism evidence="3 4">
    <name type="scientific">Fonsecaea erecta</name>
    <dbReference type="NCBI Taxonomy" id="1367422"/>
    <lineage>
        <taxon>Eukaryota</taxon>
        <taxon>Fungi</taxon>
        <taxon>Dikarya</taxon>
        <taxon>Ascomycota</taxon>
        <taxon>Pezizomycotina</taxon>
        <taxon>Eurotiomycetes</taxon>
        <taxon>Chaetothyriomycetidae</taxon>
        <taxon>Chaetothyriales</taxon>
        <taxon>Herpotrichiellaceae</taxon>
        <taxon>Fonsecaea</taxon>
    </lineage>
</organism>
<keyword evidence="1" id="KW-0833">Ubl conjugation pathway</keyword>
<reference evidence="3 4" key="1">
    <citation type="submission" date="2016-04" db="EMBL/GenBank/DDBJ databases">
        <title>Draft genome of Fonsecaea erecta CBS 125763.</title>
        <authorList>
            <person name="Weiss V.A."/>
            <person name="Vicente V.A."/>
            <person name="Raittz R.T."/>
            <person name="Moreno L.F."/>
            <person name="De Souza E.M."/>
            <person name="Pedrosa F.O."/>
            <person name="Steffens M.B."/>
            <person name="Faoro H."/>
            <person name="Tadra-Sfeir M.Z."/>
            <person name="Najafzadeh M.J."/>
            <person name="Felipe M.S."/>
            <person name="Teixeira M."/>
            <person name="Sun J."/>
            <person name="Xi L."/>
            <person name="Gomes R."/>
            <person name="De Azevedo C.M."/>
            <person name="Salgado C.G."/>
            <person name="Da Silva M.B."/>
            <person name="Nascimento M.F."/>
            <person name="Queiroz-Telles F."/>
            <person name="Attili D.S."/>
            <person name="Gorbushina A."/>
        </authorList>
    </citation>
    <scope>NUCLEOTIDE SEQUENCE [LARGE SCALE GENOMIC DNA]</scope>
    <source>
        <strain evidence="3 4">CBS 125763</strain>
    </source>
</reference>
<feature type="region of interest" description="Disordered" evidence="2">
    <location>
        <begin position="38"/>
        <end position="127"/>
    </location>
</feature>
<name>A0A178ZVD9_9EURO</name>
<dbReference type="OrthoDB" id="5302254at2759"/>
<feature type="compositionally biased region" description="Basic and acidic residues" evidence="2">
    <location>
        <begin position="95"/>
        <end position="115"/>
    </location>
</feature>
<dbReference type="GeneID" id="30006610"/>
<evidence type="ECO:0000313" key="4">
    <source>
        <dbReference type="Proteomes" id="UP000078343"/>
    </source>
</evidence>
<protein>
    <submittedName>
        <fullName evidence="3">Uncharacterized protein</fullName>
    </submittedName>
</protein>
<dbReference type="EMBL" id="LVYI01000002">
    <property type="protein sequence ID" value="OAP63213.1"/>
    <property type="molecule type" value="Genomic_DNA"/>
</dbReference>
<evidence type="ECO:0000256" key="2">
    <source>
        <dbReference type="SAM" id="MobiDB-lite"/>
    </source>
</evidence>
<gene>
    <name evidence="3" type="ORF">AYL99_02440</name>
</gene>
<dbReference type="RefSeq" id="XP_018696580.1">
    <property type="nucleotide sequence ID" value="XM_018833956.1"/>
</dbReference>
<feature type="compositionally biased region" description="Gly residues" evidence="2">
    <location>
        <begin position="116"/>
        <end position="127"/>
    </location>
</feature>
<dbReference type="GO" id="GO:0005680">
    <property type="term" value="C:anaphase-promoting complex"/>
    <property type="evidence" value="ECO:0007669"/>
    <property type="project" value="InterPro"/>
</dbReference>